<feature type="region of interest" description="Disordered" evidence="1">
    <location>
        <begin position="63"/>
        <end position="88"/>
    </location>
</feature>
<organism evidence="2">
    <name type="scientific">Mayetiola destructor</name>
    <name type="common">Hessian fly</name>
    <dbReference type="NCBI Taxonomy" id="39758"/>
    <lineage>
        <taxon>Eukaryota</taxon>
        <taxon>Metazoa</taxon>
        <taxon>Ecdysozoa</taxon>
        <taxon>Arthropoda</taxon>
        <taxon>Hexapoda</taxon>
        <taxon>Insecta</taxon>
        <taxon>Pterygota</taxon>
        <taxon>Neoptera</taxon>
        <taxon>Endopterygota</taxon>
        <taxon>Diptera</taxon>
        <taxon>Nematocera</taxon>
        <taxon>Sciaroidea</taxon>
        <taxon>Cecidomyiidae</taxon>
        <taxon>Mayetiola</taxon>
    </lineage>
</organism>
<protein>
    <submittedName>
        <fullName evidence="2">Uncharacterized protein</fullName>
    </submittedName>
</protein>
<proteinExistence type="predicted"/>
<reference evidence="2" key="1">
    <citation type="journal article" date="2014" name="PLoS ONE">
        <title>Avirulence Effector Discovery in a Plant Galling and Plant Parasitic Arthropod, the Hessian Fly (Mayetiola destructor).</title>
        <authorList>
            <person name="Aggarwal R."/>
            <person name="Subramanyam S."/>
            <person name="Zhao C."/>
            <person name="Chen M.S."/>
            <person name="Harris M.O."/>
            <person name="Stuart J.J."/>
        </authorList>
    </citation>
    <scope>NUCLEOTIDE SEQUENCE</scope>
</reference>
<feature type="compositionally biased region" description="Polar residues" evidence="1">
    <location>
        <begin position="153"/>
        <end position="178"/>
    </location>
</feature>
<evidence type="ECO:0000256" key="1">
    <source>
        <dbReference type="SAM" id="MobiDB-lite"/>
    </source>
</evidence>
<feature type="compositionally biased region" description="Basic and acidic residues" evidence="1">
    <location>
        <begin position="69"/>
        <end position="87"/>
    </location>
</feature>
<accession>F6KPR6</accession>
<sequence length="262" mass="29709">MSIQDDSIPEHASLVDGNHQPRNDIAMAPAPTLTPTSTSTPAFNTANVVTVTDDADDENVIEQNSKGNVNDHKQNDNDNDNDDHMDFLDSDDNGNFNIRCVGAAFQIEISVRKVADGQLKANEFVCNSCDSNFDTIMNDIDTEINMDAIPQQKPHQPNDNLNTSNQKQPTTPDKTRKQLSNETGFKGLQIFPQNLMRQKRATTREQQHNTPTNQKTFYIFKYRRPPKLVKHKQRIPDINLKFIRKYWAHHSPPQGGGGKKRW</sequence>
<dbReference type="EMBL" id="HQ540429">
    <property type="protein sequence ID" value="AEG42081.1"/>
    <property type="molecule type" value="Genomic_DNA"/>
</dbReference>
<evidence type="ECO:0000313" key="2">
    <source>
        <dbReference type="EMBL" id="AEG42081.1"/>
    </source>
</evidence>
<feature type="region of interest" description="Disordered" evidence="1">
    <location>
        <begin position="150"/>
        <end position="178"/>
    </location>
</feature>
<feature type="region of interest" description="Disordered" evidence="1">
    <location>
        <begin position="1"/>
        <end position="42"/>
    </location>
</feature>
<dbReference type="AlphaFoldDB" id="F6KPR6"/>
<feature type="compositionally biased region" description="Low complexity" evidence="1">
    <location>
        <begin position="26"/>
        <end position="42"/>
    </location>
</feature>
<name>F6KPR6_MAYDE</name>